<protein>
    <submittedName>
        <fullName evidence="1">Uncharacterized protein</fullName>
    </submittedName>
</protein>
<proteinExistence type="predicted"/>
<gene>
    <name evidence="1" type="ORF">J4Q44_G00078080</name>
</gene>
<evidence type="ECO:0000313" key="2">
    <source>
        <dbReference type="Proteomes" id="UP001356427"/>
    </source>
</evidence>
<dbReference type="EMBL" id="JAGTTL010000006">
    <property type="protein sequence ID" value="KAK6320832.1"/>
    <property type="molecule type" value="Genomic_DNA"/>
</dbReference>
<reference evidence="1 2" key="1">
    <citation type="submission" date="2021-04" db="EMBL/GenBank/DDBJ databases">
        <authorList>
            <person name="De Guttry C."/>
            <person name="Zahm M."/>
            <person name="Klopp C."/>
            <person name="Cabau C."/>
            <person name="Louis A."/>
            <person name="Berthelot C."/>
            <person name="Parey E."/>
            <person name="Roest Crollius H."/>
            <person name="Montfort J."/>
            <person name="Robinson-Rechavi M."/>
            <person name="Bucao C."/>
            <person name="Bouchez O."/>
            <person name="Gislard M."/>
            <person name="Lluch J."/>
            <person name="Milhes M."/>
            <person name="Lampietro C."/>
            <person name="Lopez Roques C."/>
            <person name="Donnadieu C."/>
            <person name="Braasch I."/>
            <person name="Desvignes T."/>
            <person name="Postlethwait J."/>
            <person name="Bobe J."/>
            <person name="Wedekind C."/>
            <person name="Guiguen Y."/>
        </authorList>
    </citation>
    <scope>NUCLEOTIDE SEQUENCE [LARGE SCALE GENOMIC DNA]</scope>
    <source>
        <strain evidence="1">Cs_M1</strain>
        <tissue evidence="1">Blood</tissue>
    </source>
</reference>
<dbReference type="Proteomes" id="UP001356427">
    <property type="component" value="Unassembled WGS sequence"/>
</dbReference>
<accession>A0AAN8M7N6</accession>
<dbReference type="AntiFam" id="ANF00010">
    <property type="entry name" value="tRNA translation"/>
</dbReference>
<dbReference type="AlphaFoldDB" id="A0AAN8M7N6"/>
<name>A0AAN8M7N6_9TELE</name>
<organism evidence="1 2">
    <name type="scientific">Coregonus suidteri</name>
    <dbReference type="NCBI Taxonomy" id="861788"/>
    <lineage>
        <taxon>Eukaryota</taxon>
        <taxon>Metazoa</taxon>
        <taxon>Chordata</taxon>
        <taxon>Craniata</taxon>
        <taxon>Vertebrata</taxon>
        <taxon>Euteleostomi</taxon>
        <taxon>Actinopterygii</taxon>
        <taxon>Neopterygii</taxon>
        <taxon>Teleostei</taxon>
        <taxon>Protacanthopterygii</taxon>
        <taxon>Salmoniformes</taxon>
        <taxon>Salmonidae</taxon>
        <taxon>Coregoninae</taxon>
        <taxon>Coregonus</taxon>
    </lineage>
</organism>
<sequence length="64" mass="6779">MESPSSTNKRVQPPTLLSPLIPAAVFSPSHKWSSVAQLVEHGTCNAKVVGSIPGTTHTQKCMHA</sequence>
<evidence type="ECO:0000313" key="1">
    <source>
        <dbReference type="EMBL" id="KAK6320832.1"/>
    </source>
</evidence>
<comment type="caution">
    <text evidence="1">The sequence shown here is derived from an EMBL/GenBank/DDBJ whole genome shotgun (WGS) entry which is preliminary data.</text>
</comment>
<keyword evidence="2" id="KW-1185">Reference proteome</keyword>